<keyword evidence="1" id="KW-0677">Repeat</keyword>
<sequence>MAAPTNKPSPSNRVVDETIDATVAVKDNATANDGKKEDPATVSPAATKQEAAPADSAATKNPTEAVDSLPTYQSSETSAEYLLAKRHLNEGKFDEAMTVCEGAIKSTMELLRELSGAGSDEDFTLHESMAPYHYLYGTTLLYSIEEADHDVTTAGTAVSTAVVDGEAAAVPEEAAAEEAAPAAEKTVSDPDEDFEIAWENLDTARNIISKMPVTEKLELDLAQIFLRAGDLQRLNGRDDSAIQDYESCLRLRKKSPFLTMYDRKIADVHYQLGLTYISVASINRKGNNDEEEHANKPELSDIEEKVLEAKQAMARSKAAFHYLECCKCFSGLLATICNADPATLIENLGGGDNNATEAGYKTTGEEDDDMELPQVASAKLRTLRKRASELVTASTTNLTADQKADVDDFCDMMEDIQEVVNEAETASKAVKEASKLKEAAYAATNDAADEKQKSDDTGANTTIGFGTASAGVAVAAAPAANSQAARPMMVVKKKKKRAPVQPAEATDSKKPKTE</sequence>
<keyword evidence="2" id="KW-0802">TPR repeat</keyword>
<reference evidence="4" key="1">
    <citation type="submission" date="2020-06" db="EMBL/GenBank/DDBJ databases">
        <authorList>
            <consortium name="Plant Systems Biology data submission"/>
        </authorList>
    </citation>
    <scope>NUCLEOTIDE SEQUENCE</scope>
    <source>
        <strain evidence="4">D6</strain>
    </source>
</reference>
<evidence type="ECO:0000313" key="5">
    <source>
        <dbReference type="Proteomes" id="UP001153069"/>
    </source>
</evidence>
<dbReference type="GO" id="GO:0006335">
    <property type="term" value="P:DNA replication-dependent chromatin assembly"/>
    <property type="evidence" value="ECO:0007669"/>
    <property type="project" value="TreeGrafter"/>
</dbReference>
<name>A0A9N8DW64_9STRA</name>
<dbReference type="GO" id="GO:0005654">
    <property type="term" value="C:nucleoplasm"/>
    <property type="evidence" value="ECO:0007669"/>
    <property type="project" value="TreeGrafter"/>
</dbReference>
<proteinExistence type="predicted"/>
<dbReference type="InterPro" id="IPR051730">
    <property type="entry name" value="NASP-like"/>
</dbReference>
<dbReference type="OrthoDB" id="5587616at2759"/>
<comment type="caution">
    <text evidence="4">The sequence shown here is derived from an EMBL/GenBank/DDBJ whole genome shotgun (WGS) entry which is preliminary data.</text>
</comment>
<feature type="region of interest" description="Disordered" evidence="3">
    <location>
        <begin position="478"/>
        <end position="514"/>
    </location>
</feature>
<dbReference type="EMBL" id="CAICTM010000407">
    <property type="protein sequence ID" value="CAB9509871.1"/>
    <property type="molecule type" value="Genomic_DNA"/>
</dbReference>
<feature type="region of interest" description="Disordered" evidence="3">
    <location>
        <begin position="24"/>
        <end position="74"/>
    </location>
</feature>
<dbReference type="Proteomes" id="UP001153069">
    <property type="component" value="Unassembled WGS sequence"/>
</dbReference>
<keyword evidence="5" id="KW-1185">Reference proteome</keyword>
<dbReference type="AlphaFoldDB" id="A0A9N8DW64"/>
<dbReference type="GO" id="GO:0034080">
    <property type="term" value="P:CENP-A containing chromatin assembly"/>
    <property type="evidence" value="ECO:0007669"/>
    <property type="project" value="TreeGrafter"/>
</dbReference>
<evidence type="ECO:0000256" key="2">
    <source>
        <dbReference type="ARBA" id="ARBA00022803"/>
    </source>
</evidence>
<evidence type="ECO:0000256" key="1">
    <source>
        <dbReference type="ARBA" id="ARBA00022737"/>
    </source>
</evidence>
<evidence type="ECO:0000256" key="3">
    <source>
        <dbReference type="SAM" id="MobiDB-lite"/>
    </source>
</evidence>
<feature type="compositionally biased region" description="Low complexity" evidence="3">
    <location>
        <begin position="478"/>
        <end position="490"/>
    </location>
</feature>
<gene>
    <name evidence="4" type="ORF">SEMRO_408_G136990.1</name>
</gene>
<evidence type="ECO:0000313" key="4">
    <source>
        <dbReference type="EMBL" id="CAB9509871.1"/>
    </source>
</evidence>
<dbReference type="PANTHER" id="PTHR15081:SF1">
    <property type="entry name" value="NUCLEAR AUTOANTIGENIC SPERM PROTEIN"/>
    <property type="match status" value="1"/>
</dbReference>
<protein>
    <submittedName>
        <fullName evidence="4">Nuclear autoantigenic sperm protein (Histone-binding)</fullName>
    </submittedName>
</protein>
<accession>A0A9N8DW64</accession>
<dbReference type="Gene3D" id="1.25.40.10">
    <property type="entry name" value="Tetratricopeptide repeat domain"/>
    <property type="match status" value="1"/>
</dbReference>
<organism evidence="4 5">
    <name type="scientific">Seminavis robusta</name>
    <dbReference type="NCBI Taxonomy" id="568900"/>
    <lineage>
        <taxon>Eukaryota</taxon>
        <taxon>Sar</taxon>
        <taxon>Stramenopiles</taxon>
        <taxon>Ochrophyta</taxon>
        <taxon>Bacillariophyta</taxon>
        <taxon>Bacillariophyceae</taxon>
        <taxon>Bacillariophycidae</taxon>
        <taxon>Naviculales</taxon>
        <taxon>Naviculaceae</taxon>
        <taxon>Seminavis</taxon>
    </lineage>
</organism>
<dbReference type="SUPFAM" id="SSF48452">
    <property type="entry name" value="TPR-like"/>
    <property type="match status" value="1"/>
</dbReference>
<dbReference type="PANTHER" id="PTHR15081">
    <property type="entry name" value="NUCLEAR AUTOANTIGENIC SPERM PROTEIN NASP -RELATED"/>
    <property type="match status" value="1"/>
</dbReference>
<dbReference type="GO" id="GO:0042393">
    <property type="term" value="F:histone binding"/>
    <property type="evidence" value="ECO:0007669"/>
    <property type="project" value="TreeGrafter"/>
</dbReference>
<dbReference type="InterPro" id="IPR011990">
    <property type="entry name" value="TPR-like_helical_dom_sf"/>
</dbReference>